<dbReference type="Gene3D" id="3.10.20.90">
    <property type="entry name" value="Phosphatidylinositol 3-kinase Catalytic Subunit, Chain A, domain 1"/>
    <property type="match status" value="1"/>
</dbReference>
<gene>
    <name evidence="10" type="ORF">TDUB1175_LOCUS20906</name>
</gene>
<feature type="domain" description="FHA" evidence="8">
    <location>
        <begin position="231"/>
        <end position="286"/>
    </location>
</feature>
<evidence type="ECO:0008006" key="11">
    <source>
        <dbReference type="Google" id="ProtNLM"/>
    </source>
</evidence>
<evidence type="ECO:0000256" key="1">
    <source>
        <dbReference type="ARBA" id="ARBA00004123"/>
    </source>
</evidence>
<name>A0A7R9WG63_9STRA</name>
<feature type="compositionally biased region" description="Basic and acidic residues" evidence="7">
    <location>
        <begin position="182"/>
        <end position="191"/>
    </location>
</feature>
<evidence type="ECO:0000313" key="10">
    <source>
        <dbReference type="EMBL" id="CAD8322489.1"/>
    </source>
</evidence>
<keyword evidence="3" id="KW-0963">Cytoplasm</keyword>
<dbReference type="InterPro" id="IPR000626">
    <property type="entry name" value="Ubiquitin-like_dom"/>
</dbReference>
<feature type="domain" description="Ubiquitin-like" evidence="9">
    <location>
        <begin position="1"/>
        <end position="76"/>
    </location>
</feature>
<evidence type="ECO:0000259" key="8">
    <source>
        <dbReference type="PROSITE" id="PS50006"/>
    </source>
</evidence>
<protein>
    <recommendedName>
        <fullName evidence="11">Ubiquitin-like domain-containing protein</fullName>
    </recommendedName>
</protein>
<comment type="subcellular location">
    <subcellularLocation>
        <location evidence="2">Cytoplasm</location>
    </subcellularLocation>
    <subcellularLocation>
        <location evidence="1">Nucleus</location>
    </subcellularLocation>
</comment>
<keyword evidence="5" id="KW-0832">Ubl conjugation</keyword>
<dbReference type="InterPro" id="IPR050158">
    <property type="entry name" value="Ubiquitin_ubiquitin-like"/>
</dbReference>
<feature type="region of interest" description="Disordered" evidence="7">
    <location>
        <begin position="148"/>
        <end position="195"/>
    </location>
</feature>
<dbReference type="InterPro" id="IPR000253">
    <property type="entry name" value="FHA_dom"/>
</dbReference>
<dbReference type="EMBL" id="HBED01041547">
    <property type="protein sequence ID" value="CAD8322489.1"/>
    <property type="molecule type" value="Transcribed_RNA"/>
</dbReference>
<dbReference type="PROSITE" id="PS50006">
    <property type="entry name" value="FHA_DOMAIN"/>
    <property type="match status" value="1"/>
</dbReference>
<dbReference type="InterPro" id="IPR029071">
    <property type="entry name" value="Ubiquitin-like_domsf"/>
</dbReference>
<dbReference type="GO" id="GO:0005737">
    <property type="term" value="C:cytoplasm"/>
    <property type="evidence" value="ECO:0007669"/>
    <property type="project" value="UniProtKB-SubCell"/>
</dbReference>
<dbReference type="SUPFAM" id="SSF54236">
    <property type="entry name" value="Ubiquitin-like"/>
    <property type="match status" value="1"/>
</dbReference>
<dbReference type="InterPro" id="IPR019954">
    <property type="entry name" value="Ubiquitin_CS"/>
</dbReference>
<dbReference type="CDD" id="cd01803">
    <property type="entry name" value="Ubl_ubiquitin"/>
    <property type="match status" value="1"/>
</dbReference>
<organism evidence="10">
    <name type="scientific">Pseudictyota dubia</name>
    <dbReference type="NCBI Taxonomy" id="2749911"/>
    <lineage>
        <taxon>Eukaryota</taxon>
        <taxon>Sar</taxon>
        <taxon>Stramenopiles</taxon>
        <taxon>Ochrophyta</taxon>
        <taxon>Bacillariophyta</taxon>
        <taxon>Mediophyceae</taxon>
        <taxon>Biddulphiophycidae</taxon>
        <taxon>Eupodiscales</taxon>
        <taxon>Odontellaceae</taxon>
        <taxon>Pseudictyota</taxon>
    </lineage>
</organism>
<accession>A0A7R9WG63</accession>
<evidence type="ECO:0000256" key="5">
    <source>
        <dbReference type="ARBA" id="ARBA00022843"/>
    </source>
</evidence>
<keyword evidence="6" id="KW-0539">Nucleus</keyword>
<dbReference type="PROSITE" id="PS00299">
    <property type="entry name" value="UBIQUITIN_1"/>
    <property type="match status" value="1"/>
</dbReference>
<proteinExistence type="predicted"/>
<dbReference type="GO" id="GO:0005634">
    <property type="term" value="C:nucleus"/>
    <property type="evidence" value="ECO:0007669"/>
    <property type="project" value="UniProtKB-SubCell"/>
</dbReference>
<dbReference type="Pfam" id="PF00240">
    <property type="entry name" value="ubiquitin"/>
    <property type="match status" value="1"/>
</dbReference>
<dbReference type="AlphaFoldDB" id="A0A7R9WG63"/>
<sequence length="313" mass="34529">MQIFVKTLTGKTITLDVEPSDTIDNVKTKIQDKEGIPPDQQRLIFAGKQLEDGRTLSDYNIQKESTLHLVLRLRGGVQMPGSVAHFPYEESDEPTPDWTIEQLLQWCLLRSQAKTNEKRNELISALQKDLDKGMAELWKAHERACEAATAGNDGESLNPLTSGQESVSPETAEEENAPPKQGLDESSKCTEKQPIAAAKKRSAVKQIYVDVIGGSYKGKKYVLKPRPRAPCFVGRSAGKKFRDRGMSLAKDSEVSTTHGKFEIKAGKAFFVDTGSTNGTLYLEEELEVNAPLELKDGMELLIGTTLVTITLGY</sequence>
<dbReference type="InterPro" id="IPR019956">
    <property type="entry name" value="Ubiquitin_dom"/>
</dbReference>
<reference evidence="10" key="1">
    <citation type="submission" date="2021-01" db="EMBL/GenBank/DDBJ databases">
        <authorList>
            <person name="Corre E."/>
            <person name="Pelletier E."/>
            <person name="Niang G."/>
            <person name="Scheremetjew M."/>
            <person name="Finn R."/>
            <person name="Kale V."/>
            <person name="Holt S."/>
            <person name="Cochrane G."/>
            <person name="Meng A."/>
            <person name="Brown T."/>
            <person name="Cohen L."/>
        </authorList>
    </citation>
    <scope>NUCLEOTIDE SEQUENCE</scope>
    <source>
        <strain evidence="10">CCMP147</strain>
    </source>
</reference>
<dbReference type="PRINTS" id="PR00348">
    <property type="entry name" value="UBIQUITIN"/>
</dbReference>
<feature type="compositionally biased region" description="Polar residues" evidence="7">
    <location>
        <begin position="158"/>
        <end position="169"/>
    </location>
</feature>
<evidence type="ECO:0000256" key="3">
    <source>
        <dbReference type="ARBA" id="ARBA00022490"/>
    </source>
</evidence>
<evidence type="ECO:0000256" key="4">
    <source>
        <dbReference type="ARBA" id="ARBA00022499"/>
    </source>
</evidence>
<evidence type="ECO:0000256" key="6">
    <source>
        <dbReference type="ARBA" id="ARBA00023242"/>
    </source>
</evidence>
<evidence type="ECO:0000256" key="7">
    <source>
        <dbReference type="SAM" id="MobiDB-lite"/>
    </source>
</evidence>
<evidence type="ECO:0000259" key="9">
    <source>
        <dbReference type="PROSITE" id="PS50053"/>
    </source>
</evidence>
<dbReference type="PANTHER" id="PTHR10666">
    <property type="entry name" value="UBIQUITIN"/>
    <property type="match status" value="1"/>
</dbReference>
<dbReference type="FunFam" id="3.10.20.90:FF:000158">
    <property type="entry name" value="Polyubiquitin 5"/>
    <property type="match status" value="1"/>
</dbReference>
<dbReference type="Gene3D" id="2.60.200.20">
    <property type="match status" value="1"/>
</dbReference>
<evidence type="ECO:0000256" key="2">
    <source>
        <dbReference type="ARBA" id="ARBA00004496"/>
    </source>
</evidence>
<dbReference type="SUPFAM" id="SSF49879">
    <property type="entry name" value="SMAD/FHA domain"/>
    <property type="match status" value="1"/>
</dbReference>
<dbReference type="InterPro" id="IPR008984">
    <property type="entry name" value="SMAD_FHA_dom_sf"/>
</dbReference>
<keyword evidence="4" id="KW-1017">Isopeptide bond</keyword>
<dbReference type="PROSITE" id="PS50053">
    <property type="entry name" value="UBIQUITIN_2"/>
    <property type="match status" value="1"/>
</dbReference>
<dbReference type="SMART" id="SM00213">
    <property type="entry name" value="UBQ"/>
    <property type="match status" value="1"/>
</dbReference>
<dbReference type="Pfam" id="PF00498">
    <property type="entry name" value="FHA"/>
    <property type="match status" value="1"/>
</dbReference>